<name>A0ABX7T736_9SPHN</name>
<comment type="catalytic activity">
    <reaction evidence="1 6">
        <text>a beta-lactam + H2O = a substituted beta-amino acid</text>
        <dbReference type="Rhea" id="RHEA:20401"/>
        <dbReference type="ChEBI" id="CHEBI:15377"/>
        <dbReference type="ChEBI" id="CHEBI:35627"/>
        <dbReference type="ChEBI" id="CHEBI:140347"/>
        <dbReference type="EC" id="3.5.2.6"/>
    </reaction>
</comment>
<sequence>MKQQKNHNLCLVLFTLIVGGCIRNDASEVQQLPITPIVENLVPSLMAEHEIQGMSVAISHNSQDYFYNFGVLDQESGKAVTQDTIFEVGSISKLFTVTLATKAELEGVISLDAPIGKYVDELTDSPLGEVPVFHLGTHTAGGFPLQLPKQVQTKKSLYEYYRAWRPEHPAGKQRHYANPSIGLLGLLVAQERKESFVSLMEQGLFPSIGMESTFIDVPDEALDNYAWGHSRKGEAVRLKPALLSNEAYGVKTTSADLLKFLKLNLSGTDHSNSLSNAAYQTQESYFETEYFQQSLVWEKYEYPIDTCNLKEGNSNKMILQPSPVTGVEAQKSNHYVLSKTGSTNGFGAYVFAVPSEDFALVLLANKYYPNGARVETAYRIAAEILSWNAEYCE</sequence>
<accession>A0ABX7T736</accession>
<evidence type="ECO:0000259" key="7">
    <source>
        <dbReference type="Pfam" id="PF00144"/>
    </source>
</evidence>
<evidence type="ECO:0000256" key="4">
    <source>
        <dbReference type="ARBA" id="ARBA00022801"/>
    </source>
</evidence>
<dbReference type="InterPro" id="IPR050491">
    <property type="entry name" value="AmpC-like"/>
</dbReference>
<evidence type="ECO:0000256" key="6">
    <source>
        <dbReference type="RuleBase" id="RU361140"/>
    </source>
</evidence>
<dbReference type="PROSITE" id="PS51257">
    <property type="entry name" value="PROKAR_LIPOPROTEIN"/>
    <property type="match status" value="1"/>
</dbReference>
<evidence type="ECO:0000313" key="9">
    <source>
        <dbReference type="Proteomes" id="UP000663923"/>
    </source>
</evidence>
<evidence type="ECO:0000256" key="2">
    <source>
        <dbReference type="ARBA" id="ARBA00007840"/>
    </source>
</evidence>
<dbReference type="InterPro" id="IPR001586">
    <property type="entry name" value="Beta-lactam_class-C_AS"/>
</dbReference>
<reference evidence="8 9" key="1">
    <citation type="submission" date="2021-03" db="EMBL/GenBank/DDBJ databases">
        <title>Complete genome of Parasphingorhabdus_sp.JHSY0214.</title>
        <authorList>
            <person name="Yoo J.H."/>
            <person name="Bae J.W."/>
        </authorList>
    </citation>
    <scope>NUCLEOTIDE SEQUENCE [LARGE SCALE GENOMIC DNA]</scope>
    <source>
        <strain evidence="8 9">JHSY0214</strain>
    </source>
</reference>
<dbReference type="SUPFAM" id="SSF56601">
    <property type="entry name" value="beta-lactamase/transpeptidase-like"/>
    <property type="match status" value="1"/>
</dbReference>
<evidence type="ECO:0000256" key="5">
    <source>
        <dbReference type="ARBA" id="ARBA00023251"/>
    </source>
</evidence>
<dbReference type="InterPro" id="IPR058136">
    <property type="entry name" value="AmpC"/>
</dbReference>
<dbReference type="Pfam" id="PF00144">
    <property type="entry name" value="Beta-lactamase"/>
    <property type="match status" value="1"/>
</dbReference>
<dbReference type="NCBIfam" id="NF033085">
    <property type="entry name" value="bla_class_C"/>
    <property type="match status" value="1"/>
</dbReference>
<dbReference type="InterPro" id="IPR001466">
    <property type="entry name" value="Beta-lactam-related"/>
</dbReference>
<protein>
    <recommendedName>
        <fullName evidence="3 6">Beta-lactamase</fullName>
        <ecNumber evidence="3 6">3.5.2.6</ecNumber>
    </recommendedName>
</protein>
<dbReference type="RefSeq" id="WP_207989687.1">
    <property type="nucleotide sequence ID" value="NZ_CP071794.1"/>
</dbReference>
<organism evidence="8 9">
    <name type="scientific">Parasphingorhabdus cellanae</name>
    <dbReference type="NCBI Taxonomy" id="2806553"/>
    <lineage>
        <taxon>Bacteria</taxon>
        <taxon>Pseudomonadati</taxon>
        <taxon>Pseudomonadota</taxon>
        <taxon>Alphaproteobacteria</taxon>
        <taxon>Sphingomonadales</taxon>
        <taxon>Sphingomonadaceae</taxon>
        <taxon>Parasphingorhabdus</taxon>
    </lineage>
</organism>
<comment type="similarity">
    <text evidence="2 6">Belongs to the class-C beta-lactamase family.</text>
</comment>
<dbReference type="InterPro" id="IPR012338">
    <property type="entry name" value="Beta-lactam/transpept-like"/>
</dbReference>
<keyword evidence="5 6" id="KW-0046">Antibiotic resistance</keyword>
<dbReference type="EC" id="3.5.2.6" evidence="3 6"/>
<evidence type="ECO:0000313" key="8">
    <source>
        <dbReference type="EMBL" id="QTD57316.1"/>
    </source>
</evidence>
<keyword evidence="9" id="KW-1185">Reference proteome</keyword>
<evidence type="ECO:0000256" key="1">
    <source>
        <dbReference type="ARBA" id="ARBA00001526"/>
    </source>
</evidence>
<keyword evidence="4 6" id="KW-0378">Hydrolase</keyword>
<dbReference type="EMBL" id="CP071794">
    <property type="protein sequence ID" value="QTD57316.1"/>
    <property type="molecule type" value="Genomic_DNA"/>
</dbReference>
<gene>
    <name evidence="8" type="ORF">J4G78_07235</name>
</gene>
<dbReference type="Proteomes" id="UP000663923">
    <property type="component" value="Chromosome"/>
</dbReference>
<dbReference type="Gene3D" id="3.40.710.10">
    <property type="entry name" value="DD-peptidase/beta-lactamase superfamily"/>
    <property type="match status" value="1"/>
</dbReference>
<dbReference type="PANTHER" id="PTHR46825:SF8">
    <property type="entry name" value="BETA-LACTAMASE-RELATED"/>
    <property type="match status" value="1"/>
</dbReference>
<proteinExistence type="inferred from homology"/>
<evidence type="ECO:0000256" key="3">
    <source>
        <dbReference type="ARBA" id="ARBA00012865"/>
    </source>
</evidence>
<feature type="domain" description="Beta-lactamase-related" evidence="7">
    <location>
        <begin position="39"/>
        <end position="381"/>
    </location>
</feature>
<dbReference type="PANTHER" id="PTHR46825">
    <property type="entry name" value="D-ALANYL-D-ALANINE-CARBOXYPEPTIDASE/ENDOPEPTIDASE AMPH"/>
    <property type="match status" value="1"/>
</dbReference>
<dbReference type="PROSITE" id="PS00336">
    <property type="entry name" value="BETA_LACTAMASE_C"/>
    <property type="match status" value="1"/>
</dbReference>